<evidence type="ECO:0000256" key="1">
    <source>
        <dbReference type="ARBA" id="ARBA00004128"/>
    </source>
</evidence>
<dbReference type="CDD" id="cd18579">
    <property type="entry name" value="ABC_6TM_ABCC_D1"/>
    <property type="match status" value="1"/>
</dbReference>
<dbReference type="FunFam" id="3.40.50.300:FF:000997">
    <property type="entry name" value="Multidrug resistance-associated protein 1"/>
    <property type="match status" value="1"/>
</dbReference>
<feature type="transmembrane region" description="Helical" evidence="10">
    <location>
        <begin position="77"/>
        <end position="98"/>
    </location>
</feature>
<evidence type="ECO:0000256" key="5">
    <source>
        <dbReference type="ARBA" id="ARBA00022741"/>
    </source>
</evidence>
<reference evidence="14 15" key="1">
    <citation type="submission" date="2019-07" db="EMBL/GenBank/DDBJ databases">
        <title>Genomics analysis of Aphanomyces spp. identifies a new class of oomycete effector associated with host adaptation.</title>
        <authorList>
            <person name="Gaulin E."/>
        </authorList>
    </citation>
    <scope>NUCLEOTIDE SEQUENCE [LARGE SCALE GENOMIC DNA]</scope>
    <source>
        <strain evidence="14 15">ATCC 201684</strain>
    </source>
</reference>
<dbReference type="PROSITE" id="PS50893">
    <property type="entry name" value="ABC_TRANSPORTER_2"/>
    <property type="match status" value="1"/>
</dbReference>
<evidence type="ECO:0000256" key="3">
    <source>
        <dbReference type="ARBA" id="ARBA00022692"/>
    </source>
</evidence>
<dbReference type="PROSITE" id="PS00211">
    <property type="entry name" value="ABC_TRANSPORTER_1"/>
    <property type="match status" value="1"/>
</dbReference>
<dbReference type="GO" id="GO:0016887">
    <property type="term" value="F:ATP hydrolysis activity"/>
    <property type="evidence" value="ECO:0007669"/>
    <property type="project" value="InterPro"/>
</dbReference>
<evidence type="ECO:0000256" key="2">
    <source>
        <dbReference type="ARBA" id="ARBA00022448"/>
    </source>
</evidence>
<evidence type="ECO:0000256" key="10">
    <source>
        <dbReference type="SAM" id="Phobius"/>
    </source>
</evidence>
<dbReference type="SMART" id="SM00382">
    <property type="entry name" value="AAA"/>
    <property type="match status" value="1"/>
</dbReference>
<keyword evidence="4" id="KW-0677">Repeat</keyword>
<evidence type="ECO:0000256" key="7">
    <source>
        <dbReference type="ARBA" id="ARBA00022989"/>
    </source>
</evidence>
<name>A0A6G0WV03_9STRA</name>
<comment type="subcellular location">
    <subcellularLocation>
        <location evidence="1">Vacuole membrane</location>
        <topology evidence="1">Multi-pass membrane protein</topology>
    </subcellularLocation>
</comment>
<dbReference type="Pfam" id="PF00005">
    <property type="entry name" value="ABC_tran"/>
    <property type="match status" value="1"/>
</dbReference>
<feature type="transmembrane region" description="Helical" evidence="10">
    <location>
        <begin position="118"/>
        <end position="143"/>
    </location>
</feature>
<dbReference type="Proteomes" id="UP000481153">
    <property type="component" value="Unassembled WGS sequence"/>
</dbReference>
<feature type="transmembrane region" description="Helical" evidence="10">
    <location>
        <begin position="298"/>
        <end position="321"/>
    </location>
</feature>
<evidence type="ECO:0000256" key="4">
    <source>
        <dbReference type="ARBA" id="ARBA00022737"/>
    </source>
</evidence>
<feature type="domain" description="ABC transmembrane type-1" evidence="13">
    <location>
        <begin position="78"/>
        <end position="357"/>
    </location>
</feature>
<gene>
    <name evidence="14" type="ORF">Ae201684_011428</name>
</gene>
<feature type="transmembrane region" description="Helical" evidence="10">
    <location>
        <begin position="200"/>
        <end position="220"/>
    </location>
</feature>
<keyword evidence="6" id="KW-0067">ATP-binding</keyword>
<dbReference type="Gene3D" id="3.40.50.300">
    <property type="entry name" value="P-loop containing nucleotide triphosphate hydrolases"/>
    <property type="match status" value="1"/>
</dbReference>
<dbReference type="PROSITE" id="PS50929">
    <property type="entry name" value="ABC_TM1F"/>
    <property type="match status" value="1"/>
</dbReference>
<evidence type="ECO:0000256" key="6">
    <source>
        <dbReference type="ARBA" id="ARBA00022840"/>
    </source>
</evidence>
<evidence type="ECO:0000313" key="14">
    <source>
        <dbReference type="EMBL" id="KAF0731279.1"/>
    </source>
</evidence>
<dbReference type="InterPro" id="IPR003439">
    <property type="entry name" value="ABC_transporter-like_ATP-bd"/>
</dbReference>
<keyword evidence="11" id="KW-0732">Signal</keyword>
<evidence type="ECO:0000259" key="12">
    <source>
        <dbReference type="PROSITE" id="PS50893"/>
    </source>
</evidence>
<dbReference type="InterPro" id="IPR003593">
    <property type="entry name" value="AAA+_ATPase"/>
</dbReference>
<feature type="transmembrane region" description="Helical" evidence="10">
    <location>
        <begin position="226"/>
        <end position="245"/>
    </location>
</feature>
<accession>A0A6G0WV03</accession>
<comment type="caution">
    <text evidence="14">The sequence shown here is derived from an EMBL/GenBank/DDBJ whole genome shotgun (WGS) entry which is preliminary data.</text>
</comment>
<dbReference type="InterPro" id="IPR044746">
    <property type="entry name" value="ABCC_6TM_D1"/>
</dbReference>
<evidence type="ECO:0000256" key="9">
    <source>
        <dbReference type="SAM" id="MobiDB-lite"/>
    </source>
</evidence>
<dbReference type="GO" id="GO:0005524">
    <property type="term" value="F:ATP binding"/>
    <property type="evidence" value="ECO:0007669"/>
    <property type="project" value="UniProtKB-KW"/>
</dbReference>
<dbReference type="InterPro" id="IPR011527">
    <property type="entry name" value="ABC1_TM_dom"/>
</dbReference>
<dbReference type="SUPFAM" id="SSF90123">
    <property type="entry name" value="ABC transporter transmembrane region"/>
    <property type="match status" value="1"/>
</dbReference>
<dbReference type="GO" id="GO:0005774">
    <property type="term" value="C:vacuolar membrane"/>
    <property type="evidence" value="ECO:0007669"/>
    <property type="project" value="UniProtKB-SubCell"/>
</dbReference>
<evidence type="ECO:0000256" key="11">
    <source>
        <dbReference type="SAM" id="SignalP"/>
    </source>
</evidence>
<sequence>MATANWLSIFTMLWLDPLISRGAKRTLHEEDIWKLREDDTAEVLHKKFQVEWERERKDHADEPSFGRALWRTLDKPMLWSTVIYSIYAILTLVQPTVIKSLLQFLETDQEDDSMLIQTAMGISSGYALAAILTVLSFLFVTLADFGQYLTSNLGVNGKSIVMDAAFLKTLKLSSFGKSNMSSGEIVTLSSVDSERVFQGYITGPWVIVAPATLLIVFILIGFDMGYIAGIAGGVVMAAVLYWGYVNSKASNRVKLTNEVLQGVRVVIMYAWEDFLQDQIADIRKHELKLLHEYQQQRVLNTVGLSIAPVISLAVCLATHVALGYELTPALAFTTLAYMNVARLPCTVFSSSIMFASEAIASCTRVGKFLTSHEMEMICGSNPEKSTPKIEIEGASFSWLIDPKVPTKSNEVPGLITLKNINLTITPMSLTIVVGAVGSGKSSLINAILGEIQLVSGSRRVNGSFSYVSQDSWIQRASLKDNILFASVFDKTQYDRVLSACQLKPDLAILPDGDATEIGERGINLSGGQKARVSLARAIALDVHVAGAVFQECIQNLLKDKTVILVLNSHYHFLPKADRVLVMEDGMIVGDGTFDEVKVNFPHLNSFEDEKNEHHAKQAENEKAAAPTKAEDGTLVTKEDRRAGGVTMATYLMYFHSSGWNGIFVVSTITALFTIS</sequence>
<dbReference type="Pfam" id="PF00664">
    <property type="entry name" value="ABC_membrane"/>
    <property type="match status" value="1"/>
</dbReference>
<keyword evidence="2" id="KW-0813">Transport</keyword>
<keyword evidence="7 10" id="KW-1133">Transmembrane helix</keyword>
<dbReference type="InterPro" id="IPR050173">
    <property type="entry name" value="ABC_transporter_C-like"/>
</dbReference>
<protein>
    <recommendedName>
        <fullName evidence="16">ABC transmembrane type-1 domain-containing protein</fullName>
    </recommendedName>
</protein>
<dbReference type="InterPro" id="IPR027417">
    <property type="entry name" value="P-loop_NTPase"/>
</dbReference>
<keyword evidence="15" id="KW-1185">Reference proteome</keyword>
<organism evidence="14 15">
    <name type="scientific">Aphanomyces euteiches</name>
    <dbReference type="NCBI Taxonomy" id="100861"/>
    <lineage>
        <taxon>Eukaryota</taxon>
        <taxon>Sar</taxon>
        <taxon>Stramenopiles</taxon>
        <taxon>Oomycota</taxon>
        <taxon>Saprolegniomycetes</taxon>
        <taxon>Saprolegniales</taxon>
        <taxon>Verrucalvaceae</taxon>
        <taxon>Aphanomyces</taxon>
    </lineage>
</organism>
<feature type="domain" description="ABC transporter" evidence="12">
    <location>
        <begin position="389"/>
        <end position="609"/>
    </location>
</feature>
<evidence type="ECO:0000256" key="8">
    <source>
        <dbReference type="ARBA" id="ARBA00023136"/>
    </source>
</evidence>
<proteinExistence type="predicted"/>
<dbReference type="InterPro" id="IPR017871">
    <property type="entry name" value="ABC_transporter-like_CS"/>
</dbReference>
<evidence type="ECO:0000259" key="13">
    <source>
        <dbReference type="PROSITE" id="PS50929"/>
    </source>
</evidence>
<dbReference type="Gene3D" id="1.20.1560.10">
    <property type="entry name" value="ABC transporter type 1, transmembrane domain"/>
    <property type="match status" value="1"/>
</dbReference>
<evidence type="ECO:0008006" key="16">
    <source>
        <dbReference type="Google" id="ProtNLM"/>
    </source>
</evidence>
<dbReference type="PANTHER" id="PTHR24223:SF443">
    <property type="entry name" value="MULTIDRUG-RESISTANCE LIKE PROTEIN 1, ISOFORM I"/>
    <property type="match status" value="1"/>
</dbReference>
<dbReference type="InterPro" id="IPR036640">
    <property type="entry name" value="ABC1_TM_sf"/>
</dbReference>
<dbReference type="CDD" id="cd03250">
    <property type="entry name" value="ABCC_MRP_domain1"/>
    <property type="match status" value="1"/>
</dbReference>
<dbReference type="GO" id="GO:0140359">
    <property type="term" value="F:ABC-type transporter activity"/>
    <property type="evidence" value="ECO:0007669"/>
    <property type="project" value="InterPro"/>
</dbReference>
<keyword evidence="8 10" id="KW-0472">Membrane</keyword>
<feature type="chain" id="PRO_5026332829" description="ABC transmembrane type-1 domain-containing protein" evidence="11">
    <location>
        <begin position="23"/>
        <end position="675"/>
    </location>
</feature>
<dbReference type="SUPFAM" id="SSF52540">
    <property type="entry name" value="P-loop containing nucleoside triphosphate hydrolases"/>
    <property type="match status" value="1"/>
</dbReference>
<feature type="signal peptide" evidence="11">
    <location>
        <begin position="1"/>
        <end position="22"/>
    </location>
</feature>
<dbReference type="VEuPathDB" id="FungiDB:AeMF1_019799"/>
<evidence type="ECO:0000313" key="15">
    <source>
        <dbReference type="Proteomes" id="UP000481153"/>
    </source>
</evidence>
<dbReference type="PANTHER" id="PTHR24223">
    <property type="entry name" value="ATP-BINDING CASSETTE SUB-FAMILY C"/>
    <property type="match status" value="1"/>
</dbReference>
<keyword evidence="3 10" id="KW-0812">Transmembrane</keyword>
<dbReference type="AlphaFoldDB" id="A0A6G0WV03"/>
<feature type="region of interest" description="Disordered" evidence="9">
    <location>
        <begin position="610"/>
        <end position="632"/>
    </location>
</feature>
<keyword evidence="5" id="KW-0547">Nucleotide-binding</keyword>
<dbReference type="EMBL" id="VJMJ01000145">
    <property type="protein sequence ID" value="KAF0731279.1"/>
    <property type="molecule type" value="Genomic_DNA"/>
</dbReference>